<keyword evidence="3" id="KW-1185">Reference proteome</keyword>
<accession>A0AAV0NYV7</accession>
<reference evidence="2" key="1">
    <citation type="submission" date="2022-08" db="EMBL/GenBank/DDBJ databases">
        <authorList>
            <person name="Gutierrez-Valencia J."/>
        </authorList>
    </citation>
    <scope>NUCLEOTIDE SEQUENCE</scope>
</reference>
<evidence type="ECO:0000313" key="3">
    <source>
        <dbReference type="Proteomes" id="UP001154282"/>
    </source>
</evidence>
<evidence type="ECO:0000313" key="2">
    <source>
        <dbReference type="EMBL" id="CAI0464023.1"/>
    </source>
</evidence>
<comment type="caution">
    <text evidence="2">The sequence shown here is derived from an EMBL/GenBank/DDBJ whole genome shotgun (WGS) entry which is preliminary data.</text>
</comment>
<dbReference type="AlphaFoldDB" id="A0AAV0NYV7"/>
<evidence type="ECO:0008006" key="4">
    <source>
        <dbReference type="Google" id="ProtNLM"/>
    </source>
</evidence>
<feature type="compositionally biased region" description="Polar residues" evidence="1">
    <location>
        <begin position="1"/>
        <end position="11"/>
    </location>
</feature>
<feature type="non-terminal residue" evidence="2">
    <location>
        <position position="1"/>
    </location>
</feature>
<gene>
    <name evidence="2" type="ORF">LITE_LOCUS36004</name>
</gene>
<organism evidence="2 3">
    <name type="scientific">Linum tenue</name>
    <dbReference type="NCBI Taxonomy" id="586396"/>
    <lineage>
        <taxon>Eukaryota</taxon>
        <taxon>Viridiplantae</taxon>
        <taxon>Streptophyta</taxon>
        <taxon>Embryophyta</taxon>
        <taxon>Tracheophyta</taxon>
        <taxon>Spermatophyta</taxon>
        <taxon>Magnoliopsida</taxon>
        <taxon>eudicotyledons</taxon>
        <taxon>Gunneridae</taxon>
        <taxon>Pentapetalae</taxon>
        <taxon>rosids</taxon>
        <taxon>fabids</taxon>
        <taxon>Malpighiales</taxon>
        <taxon>Linaceae</taxon>
        <taxon>Linum</taxon>
    </lineage>
</organism>
<sequence>KFPRITNQNHYPHSETNEENANILKRESGDIGLEYGRLMGLRPRREYCVIFVEEFHHEEFEYEEDDGEEITFEEDEMKW</sequence>
<feature type="region of interest" description="Disordered" evidence="1">
    <location>
        <begin position="1"/>
        <end position="23"/>
    </location>
</feature>
<dbReference type="Proteomes" id="UP001154282">
    <property type="component" value="Unassembled WGS sequence"/>
</dbReference>
<evidence type="ECO:0000256" key="1">
    <source>
        <dbReference type="SAM" id="MobiDB-lite"/>
    </source>
</evidence>
<dbReference type="EMBL" id="CAMGYJ010000008">
    <property type="protein sequence ID" value="CAI0464023.1"/>
    <property type="molecule type" value="Genomic_DNA"/>
</dbReference>
<protein>
    <recommendedName>
        <fullName evidence="4">CCD97-like C-terminal domain-containing protein</fullName>
    </recommendedName>
</protein>
<proteinExistence type="predicted"/>
<name>A0AAV0NYV7_9ROSI</name>